<reference evidence="3 4" key="1">
    <citation type="submission" date="2014-04" db="EMBL/GenBank/DDBJ databases">
        <authorList>
            <consortium name="DOE Joint Genome Institute"/>
            <person name="Kuo A."/>
            <person name="Kohler A."/>
            <person name="Nagy L.G."/>
            <person name="Floudas D."/>
            <person name="Copeland A."/>
            <person name="Barry K.W."/>
            <person name="Cichocki N."/>
            <person name="Veneault-Fourrey C."/>
            <person name="LaButti K."/>
            <person name="Lindquist E.A."/>
            <person name="Lipzen A."/>
            <person name="Lundell T."/>
            <person name="Morin E."/>
            <person name="Murat C."/>
            <person name="Sun H."/>
            <person name="Tunlid A."/>
            <person name="Henrissat B."/>
            <person name="Grigoriev I.V."/>
            <person name="Hibbett D.S."/>
            <person name="Martin F."/>
            <person name="Nordberg H.P."/>
            <person name="Cantor M.N."/>
            <person name="Hua S.X."/>
        </authorList>
    </citation>
    <scope>NUCLEOTIDE SEQUENCE [LARGE SCALE GENOMIC DNA]</scope>
    <source>
        <strain evidence="3 4">LaAM-08-1</strain>
    </source>
</reference>
<proteinExistence type="predicted"/>
<accession>A0A0C9XQ08</accession>
<evidence type="ECO:0000256" key="2">
    <source>
        <dbReference type="SAM" id="Phobius"/>
    </source>
</evidence>
<dbReference type="HOGENOM" id="CLU_1704502_0_0_1"/>
<gene>
    <name evidence="3" type="ORF">K443DRAFT_2645</name>
</gene>
<keyword evidence="2" id="KW-0472">Membrane</keyword>
<protein>
    <submittedName>
        <fullName evidence="3">Uncharacterized protein</fullName>
    </submittedName>
</protein>
<feature type="transmembrane region" description="Helical" evidence="2">
    <location>
        <begin position="52"/>
        <end position="74"/>
    </location>
</feature>
<evidence type="ECO:0000313" key="3">
    <source>
        <dbReference type="EMBL" id="KIK07181.1"/>
    </source>
</evidence>
<evidence type="ECO:0000256" key="1">
    <source>
        <dbReference type="SAM" id="MobiDB-lite"/>
    </source>
</evidence>
<sequence length="154" mass="17185">MPSGFIEILMMIVIDLQKRQGRLKEAFCDECFEVYISFSQPHMACAEIGFSALYAFPGASLFFFTALGIAAIGVEISTPHVKYFIFRGRSPGRGMYRGATRLAALLEIKEDQRSEVESVDLKGSPGEGSAVMNKLPDSKLEREQHRARAKYEPI</sequence>
<organism evidence="3 4">
    <name type="scientific">Laccaria amethystina LaAM-08-1</name>
    <dbReference type="NCBI Taxonomy" id="1095629"/>
    <lineage>
        <taxon>Eukaryota</taxon>
        <taxon>Fungi</taxon>
        <taxon>Dikarya</taxon>
        <taxon>Basidiomycota</taxon>
        <taxon>Agaricomycotina</taxon>
        <taxon>Agaricomycetes</taxon>
        <taxon>Agaricomycetidae</taxon>
        <taxon>Agaricales</taxon>
        <taxon>Agaricineae</taxon>
        <taxon>Hydnangiaceae</taxon>
        <taxon>Laccaria</taxon>
    </lineage>
</organism>
<keyword evidence="2" id="KW-0812">Transmembrane</keyword>
<dbReference type="EMBL" id="KN838549">
    <property type="protein sequence ID" value="KIK07181.1"/>
    <property type="molecule type" value="Genomic_DNA"/>
</dbReference>
<evidence type="ECO:0000313" key="4">
    <source>
        <dbReference type="Proteomes" id="UP000054477"/>
    </source>
</evidence>
<dbReference type="Proteomes" id="UP000054477">
    <property type="component" value="Unassembled WGS sequence"/>
</dbReference>
<name>A0A0C9XQ08_9AGAR</name>
<keyword evidence="4" id="KW-1185">Reference proteome</keyword>
<dbReference type="AlphaFoldDB" id="A0A0C9XQ08"/>
<reference evidence="4" key="2">
    <citation type="submission" date="2015-01" db="EMBL/GenBank/DDBJ databases">
        <title>Evolutionary Origins and Diversification of the Mycorrhizal Mutualists.</title>
        <authorList>
            <consortium name="DOE Joint Genome Institute"/>
            <consortium name="Mycorrhizal Genomics Consortium"/>
            <person name="Kohler A."/>
            <person name="Kuo A."/>
            <person name="Nagy L.G."/>
            <person name="Floudas D."/>
            <person name="Copeland A."/>
            <person name="Barry K.W."/>
            <person name="Cichocki N."/>
            <person name="Veneault-Fourrey C."/>
            <person name="LaButti K."/>
            <person name="Lindquist E.A."/>
            <person name="Lipzen A."/>
            <person name="Lundell T."/>
            <person name="Morin E."/>
            <person name="Murat C."/>
            <person name="Riley R."/>
            <person name="Ohm R."/>
            <person name="Sun H."/>
            <person name="Tunlid A."/>
            <person name="Henrissat B."/>
            <person name="Grigoriev I.V."/>
            <person name="Hibbett D.S."/>
            <person name="Martin F."/>
        </authorList>
    </citation>
    <scope>NUCLEOTIDE SEQUENCE [LARGE SCALE GENOMIC DNA]</scope>
    <source>
        <strain evidence="4">LaAM-08-1</strain>
    </source>
</reference>
<feature type="compositionally biased region" description="Basic and acidic residues" evidence="1">
    <location>
        <begin position="136"/>
        <end position="154"/>
    </location>
</feature>
<feature type="region of interest" description="Disordered" evidence="1">
    <location>
        <begin position="116"/>
        <end position="154"/>
    </location>
</feature>
<keyword evidence="2" id="KW-1133">Transmembrane helix</keyword>